<comment type="caution">
    <text evidence="3">The sequence shown here is derived from an EMBL/GenBank/DDBJ whole genome shotgun (WGS) entry which is preliminary data.</text>
</comment>
<evidence type="ECO:0000313" key="4">
    <source>
        <dbReference type="Proteomes" id="UP000591131"/>
    </source>
</evidence>
<gene>
    <name evidence="3" type="primary">NAT9_2</name>
    <name evidence="3" type="ORF">FOL47_010643</name>
</gene>
<dbReference type="Proteomes" id="UP000591131">
    <property type="component" value="Unassembled WGS sequence"/>
</dbReference>
<dbReference type="OrthoDB" id="5043642at2759"/>
<reference evidence="3 4" key="1">
    <citation type="submission" date="2020-04" db="EMBL/GenBank/DDBJ databases">
        <title>Perkinsus chesapeaki whole genome sequence.</title>
        <authorList>
            <person name="Bogema D.R."/>
        </authorList>
    </citation>
    <scope>NUCLEOTIDE SEQUENCE [LARGE SCALE GENOMIC DNA]</scope>
    <source>
        <strain evidence="3">ATCC PRA-425</strain>
    </source>
</reference>
<name>A0A7J6L301_PERCH</name>
<keyword evidence="1 3" id="KW-0808">Transferase</keyword>
<keyword evidence="4" id="KW-1185">Reference proteome</keyword>
<keyword evidence="2" id="KW-0012">Acyltransferase</keyword>
<protein>
    <submittedName>
        <fullName evidence="3">N-acetyltransferase 9</fullName>
    </submittedName>
</protein>
<evidence type="ECO:0000256" key="2">
    <source>
        <dbReference type="ARBA" id="ARBA00023315"/>
    </source>
</evidence>
<organism evidence="3 4">
    <name type="scientific">Perkinsus chesapeaki</name>
    <name type="common">Clam parasite</name>
    <name type="synonym">Perkinsus andrewsi</name>
    <dbReference type="NCBI Taxonomy" id="330153"/>
    <lineage>
        <taxon>Eukaryota</taxon>
        <taxon>Sar</taxon>
        <taxon>Alveolata</taxon>
        <taxon>Perkinsozoa</taxon>
        <taxon>Perkinsea</taxon>
        <taxon>Perkinsida</taxon>
        <taxon>Perkinsidae</taxon>
        <taxon>Perkinsus</taxon>
    </lineage>
</organism>
<dbReference type="EMBL" id="JAAPAO010000840">
    <property type="protein sequence ID" value="KAF4653229.1"/>
    <property type="molecule type" value="Genomic_DNA"/>
</dbReference>
<sequence>MRVAERLEGEKCILVPYTRQMVDTYHSWMVNSQDLREETESELLTPEEEYDMQKSWEDDSDKLIFIVLDKSREADAQLGEVAAGGAMCGDVDCFISDIEDDNTPGHSIRGMAGDLCGFGRLFRPTSRVYLRRRDIRDDRCAIEEQTGSVWLENLFLTQKF</sequence>
<proteinExistence type="predicted"/>
<evidence type="ECO:0000256" key="1">
    <source>
        <dbReference type="ARBA" id="ARBA00022679"/>
    </source>
</evidence>
<dbReference type="Gene3D" id="3.40.630.30">
    <property type="match status" value="1"/>
</dbReference>
<dbReference type="PANTHER" id="PTHR13256">
    <property type="entry name" value="N-ACETYLTRANSFERASE 9"/>
    <property type="match status" value="1"/>
</dbReference>
<evidence type="ECO:0000313" key="3">
    <source>
        <dbReference type="EMBL" id="KAF4653229.1"/>
    </source>
</evidence>
<dbReference type="PANTHER" id="PTHR13256:SF16">
    <property type="entry name" value="ALPHA_BETA-TUBULIN-N-ACETYLTRANSFERASE 9"/>
    <property type="match status" value="1"/>
</dbReference>
<dbReference type="GO" id="GO:0008080">
    <property type="term" value="F:N-acetyltransferase activity"/>
    <property type="evidence" value="ECO:0007669"/>
    <property type="project" value="InterPro"/>
</dbReference>
<dbReference type="AlphaFoldDB" id="A0A7J6L301"/>
<dbReference type="InterPro" id="IPR039135">
    <property type="entry name" value="NAT9-like"/>
</dbReference>
<accession>A0A7J6L301</accession>